<keyword evidence="18" id="KW-1185">Reference proteome</keyword>
<evidence type="ECO:0000256" key="12">
    <source>
        <dbReference type="ARBA" id="ARBA00044335"/>
    </source>
</evidence>
<feature type="domain" description="Cadherin" evidence="16">
    <location>
        <begin position="912"/>
        <end position="1015"/>
    </location>
</feature>
<feature type="transmembrane region" description="Helical" evidence="15">
    <location>
        <begin position="1139"/>
        <end position="1162"/>
    </location>
</feature>
<dbReference type="PROSITE" id="PS50268">
    <property type="entry name" value="CADHERIN_2"/>
    <property type="match status" value="6"/>
</dbReference>
<evidence type="ECO:0000256" key="8">
    <source>
        <dbReference type="ARBA" id="ARBA00022989"/>
    </source>
</evidence>
<feature type="transmembrane region" description="Helical" evidence="15">
    <location>
        <begin position="148"/>
        <end position="166"/>
    </location>
</feature>
<feature type="domain" description="Cadherin" evidence="16">
    <location>
        <begin position="1007"/>
        <end position="1126"/>
    </location>
</feature>
<evidence type="ECO:0000256" key="3">
    <source>
        <dbReference type="ARBA" id="ARBA00022692"/>
    </source>
</evidence>
<evidence type="ECO:0000313" key="18">
    <source>
        <dbReference type="Proteomes" id="UP000424527"/>
    </source>
</evidence>
<feature type="transmembrane region" description="Helical" evidence="15">
    <location>
        <begin position="268"/>
        <end position="285"/>
    </location>
</feature>
<keyword evidence="6 13" id="KW-0106">Calcium</keyword>
<evidence type="ECO:0000313" key="17">
    <source>
        <dbReference type="EMBL" id="KAE8284139.1"/>
    </source>
</evidence>
<feature type="domain" description="Cadherin" evidence="16">
    <location>
        <begin position="798"/>
        <end position="911"/>
    </location>
</feature>
<evidence type="ECO:0000256" key="2">
    <source>
        <dbReference type="ARBA" id="ARBA00004167"/>
    </source>
</evidence>
<reference evidence="17 18" key="1">
    <citation type="submission" date="2019-07" db="EMBL/GenBank/DDBJ databases">
        <title>Chromosome genome assembly for large yellow croaker.</title>
        <authorList>
            <person name="Xiao S."/>
        </authorList>
    </citation>
    <scope>NUCLEOTIDE SEQUENCE [LARGE SCALE GENOMIC DNA]</scope>
    <source>
        <strain evidence="17">JMULYC20181020</strain>
        <tissue evidence="17">Muscle</tissue>
    </source>
</reference>
<dbReference type="CDD" id="cd10431">
    <property type="entry name" value="GHITM"/>
    <property type="match status" value="1"/>
</dbReference>
<dbReference type="FunFam" id="2.60.40.60:FF:000122">
    <property type="entry name" value="Cadherin-related family member 1"/>
    <property type="match status" value="1"/>
</dbReference>
<evidence type="ECO:0000256" key="7">
    <source>
        <dbReference type="ARBA" id="ARBA00022889"/>
    </source>
</evidence>
<evidence type="ECO:0000256" key="1">
    <source>
        <dbReference type="ARBA" id="ARBA00004141"/>
    </source>
</evidence>
<dbReference type="PANTHER" id="PTHR24026:SF121">
    <property type="entry name" value="CADHERIN RELATED FAMILY MEMBER 1"/>
    <property type="match status" value="1"/>
</dbReference>
<feature type="transmembrane region" description="Helical" evidence="15">
    <location>
        <begin position="178"/>
        <end position="199"/>
    </location>
</feature>
<dbReference type="GO" id="GO:0007156">
    <property type="term" value="P:homophilic cell adhesion via plasma membrane adhesion molecules"/>
    <property type="evidence" value="ECO:0007669"/>
    <property type="project" value="InterPro"/>
</dbReference>
<evidence type="ECO:0000256" key="5">
    <source>
        <dbReference type="ARBA" id="ARBA00022737"/>
    </source>
</evidence>
<feature type="domain" description="Cadherin" evidence="16">
    <location>
        <begin position="686"/>
        <end position="792"/>
    </location>
</feature>
<accession>A0A6G0HY26</accession>
<dbReference type="PROSITE" id="PS00232">
    <property type="entry name" value="CADHERIN_1"/>
    <property type="match status" value="2"/>
</dbReference>
<dbReference type="Gene3D" id="2.60.40.60">
    <property type="entry name" value="Cadherins"/>
    <property type="match status" value="6"/>
</dbReference>
<dbReference type="SUPFAM" id="SSF49313">
    <property type="entry name" value="Cadherin-like"/>
    <property type="match status" value="6"/>
</dbReference>
<comment type="subcellular location">
    <subcellularLocation>
        <location evidence="1">Membrane</location>
        <topology evidence="1">Multi-pass membrane protein</topology>
    </subcellularLocation>
    <subcellularLocation>
        <location evidence="2">Membrane</location>
        <topology evidence="2">Single-pass membrane protein</topology>
    </subcellularLocation>
</comment>
<name>A0A6G0HY26_LARCR</name>
<feature type="domain" description="Cadherin" evidence="16">
    <location>
        <begin position="480"/>
        <end position="573"/>
    </location>
</feature>
<comment type="caution">
    <text evidence="17">The sequence shown here is derived from an EMBL/GenBank/DDBJ whole genome shotgun (WGS) entry which is preliminary data.</text>
</comment>
<dbReference type="Pfam" id="PF00028">
    <property type="entry name" value="Cadherin"/>
    <property type="match status" value="5"/>
</dbReference>
<evidence type="ECO:0000256" key="9">
    <source>
        <dbReference type="ARBA" id="ARBA00023136"/>
    </source>
</evidence>
<evidence type="ECO:0000256" key="15">
    <source>
        <dbReference type="SAM" id="Phobius"/>
    </source>
</evidence>
<dbReference type="GO" id="GO:0005886">
    <property type="term" value="C:plasma membrane"/>
    <property type="evidence" value="ECO:0007669"/>
    <property type="project" value="InterPro"/>
</dbReference>
<dbReference type="FunFam" id="2.60.40.60:FF:000124">
    <property type="entry name" value="Cadherin-related family member 1"/>
    <property type="match status" value="1"/>
</dbReference>
<dbReference type="CDD" id="cd11304">
    <property type="entry name" value="Cadherin_repeat"/>
    <property type="match status" value="5"/>
</dbReference>
<dbReference type="PRINTS" id="PR00205">
    <property type="entry name" value="CADHERIN"/>
</dbReference>
<feature type="transmembrane region" description="Helical" evidence="15">
    <location>
        <begin position="103"/>
        <end position="121"/>
    </location>
</feature>
<keyword evidence="7" id="KW-0130">Cell adhesion</keyword>
<evidence type="ECO:0000256" key="13">
    <source>
        <dbReference type="PROSITE-ProRule" id="PRU00043"/>
    </source>
</evidence>
<feature type="transmembrane region" description="Helical" evidence="15">
    <location>
        <begin position="211"/>
        <end position="232"/>
    </location>
</feature>
<keyword evidence="9 15" id="KW-0472">Membrane</keyword>
<evidence type="ECO:0000256" key="10">
    <source>
        <dbReference type="ARBA" id="ARBA00023170"/>
    </source>
</evidence>
<dbReference type="InterPro" id="IPR015919">
    <property type="entry name" value="Cadherin-like_sf"/>
</dbReference>
<dbReference type="PANTHER" id="PTHR24026">
    <property type="entry name" value="FAT ATYPICAL CADHERIN-RELATED"/>
    <property type="match status" value="1"/>
</dbReference>
<keyword evidence="10 17" id="KW-0675">Receptor</keyword>
<dbReference type="Pfam" id="PF01027">
    <property type="entry name" value="Bax1-I"/>
    <property type="match status" value="1"/>
</dbReference>
<feature type="compositionally biased region" description="Pro residues" evidence="14">
    <location>
        <begin position="1222"/>
        <end position="1239"/>
    </location>
</feature>
<keyword evidence="4" id="KW-0732">Signal</keyword>
<dbReference type="Proteomes" id="UP000424527">
    <property type="component" value="Unassembled WGS sequence"/>
</dbReference>
<dbReference type="FunFam" id="2.60.40.60:FF:000113">
    <property type="entry name" value="Cadherin-related family member 1"/>
    <property type="match status" value="1"/>
</dbReference>
<feature type="region of interest" description="Disordered" evidence="14">
    <location>
        <begin position="1201"/>
        <end position="1278"/>
    </location>
</feature>
<dbReference type="FunFam" id="2.60.40.60:FF:000126">
    <property type="entry name" value="Cadherin-related family member 1"/>
    <property type="match status" value="1"/>
</dbReference>
<keyword evidence="3 15" id="KW-0812">Transmembrane</keyword>
<feature type="transmembrane region" description="Helical" evidence="15">
    <location>
        <begin position="291"/>
        <end position="313"/>
    </location>
</feature>
<dbReference type="InterPro" id="IPR035871">
    <property type="entry name" value="GHITM"/>
</dbReference>
<proteinExistence type="predicted"/>
<evidence type="ECO:0000256" key="6">
    <source>
        <dbReference type="ARBA" id="ARBA00022837"/>
    </source>
</evidence>
<evidence type="ECO:0000256" key="14">
    <source>
        <dbReference type="SAM" id="MobiDB-lite"/>
    </source>
</evidence>
<dbReference type="GO" id="GO:0005509">
    <property type="term" value="F:calcium ion binding"/>
    <property type="evidence" value="ECO:0007669"/>
    <property type="project" value="UniProtKB-UniRule"/>
</dbReference>
<dbReference type="InterPro" id="IPR002126">
    <property type="entry name" value="Cadherin-like_dom"/>
</dbReference>
<evidence type="ECO:0000259" key="16">
    <source>
        <dbReference type="PROSITE" id="PS50268"/>
    </source>
</evidence>
<dbReference type="InterPro" id="IPR020894">
    <property type="entry name" value="Cadherin_CS"/>
</dbReference>
<dbReference type="SMART" id="SM00112">
    <property type="entry name" value="CA"/>
    <property type="match status" value="6"/>
</dbReference>
<feature type="domain" description="Cadherin" evidence="16">
    <location>
        <begin position="574"/>
        <end position="685"/>
    </location>
</feature>
<gene>
    <name evidence="17" type="ORF">D5F01_LYC17467</name>
</gene>
<dbReference type="InterPro" id="IPR006214">
    <property type="entry name" value="Bax_inhibitor_1-related"/>
</dbReference>
<dbReference type="FunFam" id="2.60.40.60:FF:000111">
    <property type="entry name" value="Cadherin-related family member 1"/>
    <property type="match status" value="1"/>
</dbReference>
<feature type="transmembrane region" description="Helical" evidence="15">
    <location>
        <begin position="445"/>
        <end position="466"/>
    </location>
</feature>
<keyword evidence="5" id="KW-0677">Repeat</keyword>
<keyword evidence="8 15" id="KW-1133">Transmembrane helix</keyword>
<sequence length="1299" mass="141472">MENFHEGCKTVASESCALVSGKVNDVRSLSRLIQGNTHRDHGSTALRSPALKACPPLLRPQQGFSSKARFGFRRGKTTRDQLKEAAFEPATDTAIKIDSMGRIFLAGGAAVGLGALCYYGLGMSNEIGAIEKAVIWPQYVKDRIHSTYLYFAGSVGMTALSAVAVSRTPVLMGMMMRGSWLAIGATFAAMIGAGMLVRSISYEHSPMPKHLAWMLHAGVMGAVIAPLTLLGGPLMMRAAWYTAGIVGGLSTVAMCAPSEKFLNMGGPLAVGFGVVFASSIGSMFLPPTSAFGAGLYSVAIYGGLVLFSMFLLYDTQKVVKRAETHPLYGVQKYDPINACMGIYMDTLNIFMRLVMILSNGGSGRRNFSGGIGAIAVWLKDVCGGKGCVTGLVPENLSQPLPPELLRRLQKGTTLTACYPPPPSLPHEPAKPYLPTRMKKEKKTHALLFLLLLHFTSGQSDYAPYFYDNGPSSTNGNMALFSISEDTPVGTQVYILNGTDPEGDPVRYGLTFEQGSKEFFRADSKSGNVTLIQELDREKQGEISVLVSITDGRNKVVETVRVFVTDANDEPPEFQNLPFIIDIPEDTAPGSSIYRVQAMDKDMGSGGSVSYYLQTSPFAKFTIDGHSGILRVKPGETLDYETTPTHFVTVVAKDGGGKYKGKHQVLTATATITINLIDAQDMPPSFVGTPYFGYVYEVSVPGSEIFTVYAKDGDQGKPNMMHYSIMNGSDGVFDINSTSGCITLTTYPFLLRNELYEIKVKASELGPNDQLQDYDVTTVTVRVVDLNNHPPTFYGESGPQSKFEVTMYEHPPAGEILRGFKITVNDSDQGANAKFKLRLVGPNRVLRVVPQTVLNEAQVTIIVEDTSGIDYEKGPTLSFKLLAVEIDTPERFSATADIVINLLDTNDNVPKFTAEYYIARVPENSPGGSSVVSVTANDPDSGPWGEVKYTIYGSGADLFTIHPSSGLISTQPWTSLDAEVRSKYNFYIKAEDSEGKYSLSEAFVTVVDMNDHPPEFDEELLEKTMIIGTPVKVEAMDDDAESPNNVIQYSIMTADPDNAFDINADTGEIKLKPYIKSMEIVHNITKQKDCKWSLVVQARDRGSPSFSTTAVVNIDITEATPLKGPMAAFLLKSRDNPMKALGMVTVIITVLVGVTALISTAMYMRNSKSNRIMPARRIIKRRPRDQKPWDFRMPLIKFNDPADKFIIGDPESRLKRGSGSSRPKPPPPSAPSLPPPPPTTRPNERPRAVPTISGALASKVAKTTKSSRRREGQGNMSSALVSELKMKLEQKMIESNQSCY</sequence>
<evidence type="ECO:0000256" key="11">
    <source>
        <dbReference type="ARBA" id="ARBA00044253"/>
    </source>
</evidence>
<organism evidence="17 18">
    <name type="scientific">Larimichthys crocea</name>
    <name type="common">Large yellow croaker</name>
    <name type="synonym">Pseudosciaena crocea</name>
    <dbReference type="NCBI Taxonomy" id="215358"/>
    <lineage>
        <taxon>Eukaryota</taxon>
        <taxon>Metazoa</taxon>
        <taxon>Chordata</taxon>
        <taxon>Craniata</taxon>
        <taxon>Vertebrata</taxon>
        <taxon>Euteleostomi</taxon>
        <taxon>Actinopterygii</taxon>
        <taxon>Neopterygii</taxon>
        <taxon>Teleostei</taxon>
        <taxon>Neoteleostei</taxon>
        <taxon>Acanthomorphata</taxon>
        <taxon>Eupercaria</taxon>
        <taxon>Sciaenidae</taxon>
        <taxon>Larimichthys</taxon>
    </lineage>
</organism>
<dbReference type="EMBL" id="REGW02000017">
    <property type="protein sequence ID" value="KAE8284139.1"/>
    <property type="molecule type" value="Genomic_DNA"/>
</dbReference>
<protein>
    <recommendedName>
        <fullName evidence="11">Photoreceptor cadherin</fullName>
    </recommendedName>
    <alternativeName>
        <fullName evidence="12">Protocadherin-21</fullName>
    </alternativeName>
</protein>
<evidence type="ECO:0000256" key="4">
    <source>
        <dbReference type="ARBA" id="ARBA00022729"/>
    </source>
</evidence>
<dbReference type="GO" id="GO:0009653">
    <property type="term" value="P:anatomical structure morphogenesis"/>
    <property type="evidence" value="ECO:0007669"/>
    <property type="project" value="UniProtKB-ARBA"/>
</dbReference>